<dbReference type="PANTHER" id="PTHR43034:SF2">
    <property type="entry name" value="ION-TRANSLOCATING OXIDOREDUCTASE COMPLEX SUBUNIT C"/>
    <property type="match status" value="1"/>
</dbReference>
<evidence type="ECO:0000256" key="1">
    <source>
        <dbReference type="ARBA" id="ARBA00022448"/>
    </source>
</evidence>
<organism evidence="11 12">
    <name type="scientific">Hydrogenispora ethanolica</name>
    <dbReference type="NCBI Taxonomy" id="1082276"/>
    <lineage>
        <taxon>Bacteria</taxon>
        <taxon>Bacillati</taxon>
        <taxon>Bacillota</taxon>
        <taxon>Hydrogenispora</taxon>
    </lineage>
</organism>
<evidence type="ECO:0000256" key="6">
    <source>
        <dbReference type="ARBA" id="ARBA00023004"/>
    </source>
</evidence>
<dbReference type="InterPro" id="IPR037225">
    <property type="entry name" value="Nuo51_FMN-bd_sf"/>
</dbReference>
<dbReference type="EMBL" id="SLUN01000005">
    <property type="protein sequence ID" value="TCL73174.1"/>
    <property type="molecule type" value="Genomic_DNA"/>
</dbReference>
<dbReference type="Pfam" id="PF01512">
    <property type="entry name" value="Complex1_51K"/>
    <property type="match status" value="1"/>
</dbReference>
<proteinExistence type="inferred from homology"/>
<accession>A0A4R1S2P8</accession>
<evidence type="ECO:0000256" key="9">
    <source>
        <dbReference type="SAM" id="MobiDB-lite"/>
    </source>
</evidence>
<feature type="binding site" evidence="8">
    <location>
        <position position="409"/>
    </location>
    <ligand>
        <name>[4Fe-4S] cluster</name>
        <dbReference type="ChEBI" id="CHEBI:49883"/>
        <label>2</label>
    </ligand>
</feature>
<feature type="binding site" evidence="8">
    <location>
        <position position="364"/>
    </location>
    <ligand>
        <name>[4Fe-4S] cluster</name>
        <dbReference type="ChEBI" id="CHEBI:49883"/>
        <label>1</label>
    </ligand>
</feature>
<keyword evidence="2 8" id="KW-0004">4Fe-4S</keyword>
<comment type="subcellular location">
    <subcellularLocation>
        <location evidence="8">Cell membrane</location>
        <topology evidence="8">Peripheral membrane protein</topology>
    </subcellularLocation>
</comment>
<evidence type="ECO:0000256" key="8">
    <source>
        <dbReference type="HAMAP-Rule" id="MF_00461"/>
    </source>
</evidence>
<dbReference type="InterPro" id="IPR017900">
    <property type="entry name" value="4Fe4S_Fe_S_CS"/>
</dbReference>
<dbReference type="PROSITE" id="PS00198">
    <property type="entry name" value="4FE4S_FER_1"/>
    <property type="match status" value="1"/>
</dbReference>
<evidence type="ECO:0000259" key="10">
    <source>
        <dbReference type="PROSITE" id="PS51379"/>
    </source>
</evidence>
<dbReference type="SUPFAM" id="SSF46548">
    <property type="entry name" value="alpha-helical ferredoxin"/>
    <property type="match status" value="1"/>
</dbReference>
<dbReference type="Proteomes" id="UP000295008">
    <property type="component" value="Unassembled WGS sequence"/>
</dbReference>
<dbReference type="NCBIfam" id="NF003454">
    <property type="entry name" value="PRK05035.1"/>
    <property type="match status" value="1"/>
</dbReference>
<evidence type="ECO:0000256" key="4">
    <source>
        <dbReference type="ARBA" id="ARBA00022737"/>
    </source>
</evidence>
<evidence type="ECO:0000256" key="5">
    <source>
        <dbReference type="ARBA" id="ARBA00022982"/>
    </source>
</evidence>
<dbReference type="Pfam" id="PF13375">
    <property type="entry name" value="RnfC_N"/>
    <property type="match status" value="1"/>
</dbReference>
<dbReference type="Gene3D" id="3.10.20.600">
    <property type="match status" value="1"/>
</dbReference>
<dbReference type="Pfam" id="PF10531">
    <property type="entry name" value="SLBB"/>
    <property type="match status" value="1"/>
</dbReference>
<keyword evidence="4 8" id="KW-0677">Repeat</keyword>
<dbReference type="GO" id="GO:0046872">
    <property type="term" value="F:metal ion binding"/>
    <property type="evidence" value="ECO:0007669"/>
    <property type="project" value="UniProtKB-KW"/>
</dbReference>
<feature type="binding site" evidence="8">
    <location>
        <position position="403"/>
    </location>
    <ligand>
        <name>[4Fe-4S] cluster</name>
        <dbReference type="ChEBI" id="CHEBI:49883"/>
        <label>2</label>
    </ligand>
</feature>
<reference evidence="11 12" key="1">
    <citation type="submission" date="2019-03" db="EMBL/GenBank/DDBJ databases">
        <title>Genomic Encyclopedia of Type Strains, Phase IV (KMG-IV): sequencing the most valuable type-strain genomes for metagenomic binning, comparative biology and taxonomic classification.</title>
        <authorList>
            <person name="Goeker M."/>
        </authorList>
    </citation>
    <scope>NUCLEOTIDE SEQUENCE [LARGE SCALE GENOMIC DNA]</scope>
    <source>
        <strain evidence="11 12">LX-B</strain>
    </source>
</reference>
<keyword evidence="8" id="KW-1003">Cell membrane</keyword>
<feature type="binding site" evidence="8">
    <location>
        <position position="374"/>
    </location>
    <ligand>
        <name>[4Fe-4S] cluster</name>
        <dbReference type="ChEBI" id="CHEBI:49883"/>
        <label>2</label>
    </ligand>
</feature>
<evidence type="ECO:0000313" key="11">
    <source>
        <dbReference type="EMBL" id="TCL73174.1"/>
    </source>
</evidence>
<dbReference type="HAMAP" id="MF_00461">
    <property type="entry name" value="RsxC_RnfC"/>
    <property type="match status" value="1"/>
</dbReference>
<evidence type="ECO:0000313" key="12">
    <source>
        <dbReference type="Proteomes" id="UP000295008"/>
    </source>
</evidence>
<evidence type="ECO:0000256" key="2">
    <source>
        <dbReference type="ARBA" id="ARBA00022485"/>
    </source>
</evidence>
<feature type="binding site" evidence="8">
    <location>
        <position position="406"/>
    </location>
    <ligand>
        <name>[4Fe-4S] cluster</name>
        <dbReference type="ChEBI" id="CHEBI:49883"/>
        <label>2</label>
    </ligand>
</feature>
<dbReference type="InterPro" id="IPR019554">
    <property type="entry name" value="Soluble_ligand-bd"/>
</dbReference>
<dbReference type="AlphaFoldDB" id="A0A4R1S2P8"/>
<dbReference type="Gene3D" id="3.30.70.20">
    <property type="match status" value="1"/>
</dbReference>
<dbReference type="InterPro" id="IPR017896">
    <property type="entry name" value="4Fe4S_Fe-S-bd"/>
</dbReference>
<dbReference type="InterPro" id="IPR011538">
    <property type="entry name" value="Nuo51_FMN-bd"/>
</dbReference>
<keyword evidence="8" id="KW-0472">Membrane</keyword>
<dbReference type="Pfam" id="PF12838">
    <property type="entry name" value="Fer4_7"/>
    <property type="match status" value="1"/>
</dbReference>
<dbReference type="PANTHER" id="PTHR43034">
    <property type="entry name" value="ION-TRANSLOCATING OXIDOREDUCTASE COMPLEX SUBUNIT C"/>
    <property type="match status" value="1"/>
</dbReference>
<keyword evidence="1 8" id="KW-0813">Transport</keyword>
<feature type="binding site" evidence="8">
    <location>
        <position position="413"/>
    </location>
    <ligand>
        <name>[4Fe-4S] cluster</name>
        <dbReference type="ChEBI" id="CHEBI:49883"/>
        <label>1</label>
    </ligand>
</feature>
<dbReference type="GO" id="GO:0051539">
    <property type="term" value="F:4 iron, 4 sulfur cluster binding"/>
    <property type="evidence" value="ECO:0007669"/>
    <property type="project" value="UniProtKB-KW"/>
</dbReference>
<dbReference type="SUPFAM" id="SSF142019">
    <property type="entry name" value="Nqo1 FMN-binding domain-like"/>
    <property type="match status" value="1"/>
</dbReference>
<protein>
    <recommendedName>
        <fullName evidence="8">Ion-translocating oxidoreductase complex subunit C</fullName>
        <ecNumber evidence="8">7.-.-.-</ecNumber>
    </recommendedName>
    <alternativeName>
        <fullName evidence="8">Rnf electron transport complex subunit C</fullName>
    </alternativeName>
</protein>
<dbReference type="NCBIfam" id="TIGR01945">
    <property type="entry name" value="rnfC"/>
    <property type="match status" value="1"/>
</dbReference>
<evidence type="ECO:0000256" key="3">
    <source>
        <dbReference type="ARBA" id="ARBA00022723"/>
    </source>
</evidence>
<comment type="subunit">
    <text evidence="8">The complex is composed of six subunits: RnfA, RnfB, RnfC, RnfD, RnfE and RnfG.</text>
</comment>
<feature type="domain" description="4Fe-4S ferredoxin-type" evidence="10">
    <location>
        <begin position="354"/>
        <end position="384"/>
    </location>
</feature>
<comment type="function">
    <text evidence="8">Part of a membrane-bound complex that couples electron transfer with translocation of ions across the membrane.</text>
</comment>
<gene>
    <name evidence="8" type="primary">rnfC</name>
    <name evidence="11" type="ORF">EDC14_100536</name>
</gene>
<feature type="binding site" evidence="8">
    <location>
        <position position="370"/>
    </location>
    <ligand>
        <name>[4Fe-4S] cluster</name>
        <dbReference type="ChEBI" id="CHEBI:49883"/>
        <label>1</label>
    </ligand>
</feature>
<feature type="region of interest" description="Disordered" evidence="9">
    <location>
        <begin position="1"/>
        <end position="24"/>
    </location>
</feature>
<dbReference type="GO" id="GO:0005886">
    <property type="term" value="C:plasma membrane"/>
    <property type="evidence" value="ECO:0007669"/>
    <property type="project" value="UniProtKB-SubCell"/>
</dbReference>
<keyword evidence="6 8" id="KW-0408">Iron</keyword>
<keyword evidence="3 8" id="KW-0479">Metal-binding</keyword>
<comment type="cofactor">
    <cofactor evidence="8">
        <name>[4Fe-4S] cluster</name>
        <dbReference type="ChEBI" id="CHEBI:49883"/>
    </cofactor>
    <text evidence="8">Binds 2 [4Fe-4S] clusters per subunit.</text>
</comment>
<name>A0A4R1S2P8_HYDET</name>
<dbReference type="Gene3D" id="3.40.50.11540">
    <property type="entry name" value="NADH-ubiquinone oxidoreductase 51kDa subunit"/>
    <property type="match status" value="1"/>
</dbReference>
<comment type="caution">
    <text evidence="11">The sequence shown here is derived from an EMBL/GenBank/DDBJ whole genome shotgun (WGS) entry which is preliminary data.</text>
</comment>
<dbReference type="RefSeq" id="WP_132013333.1">
    <property type="nucleotide sequence ID" value="NZ_SLUN01000005.1"/>
</dbReference>
<keyword evidence="8" id="KW-1278">Translocase</keyword>
<dbReference type="PROSITE" id="PS51379">
    <property type="entry name" value="4FE4S_FER_2"/>
    <property type="match status" value="1"/>
</dbReference>
<dbReference type="EC" id="7.-.-.-" evidence="8"/>
<comment type="similarity">
    <text evidence="8">Belongs to the 4Fe4S bacterial-type ferredoxin family. RnfC subfamily.</text>
</comment>
<dbReference type="InterPro" id="IPR010208">
    <property type="entry name" value="Ion_transpt_RnfC/RsxC"/>
</dbReference>
<dbReference type="GO" id="GO:0022900">
    <property type="term" value="P:electron transport chain"/>
    <property type="evidence" value="ECO:0007669"/>
    <property type="project" value="UniProtKB-UniRule"/>
</dbReference>
<evidence type="ECO:0000256" key="7">
    <source>
        <dbReference type="ARBA" id="ARBA00023014"/>
    </source>
</evidence>
<dbReference type="InterPro" id="IPR026902">
    <property type="entry name" value="RnfC_N"/>
</dbReference>
<feature type="binding site" evidence="8">
    <location>
        <position position="367"/>
    </location>
    <ligand>
        <name>[4Fe-4S] cluster</name>
        <dbReference type="ChEBI" id="CHEBI:49883"/>
        <label>1</label>
    </ligand>
</feature>
<keyword evidence="12" id="KW-1185">Reference proteome</keyword>
<dbReference type="GO" id="GO:0009055">
    <property type="term" value="F:electron transfer activity"/>
    <property type="evidence" value="ECO:0007669"/>
    <property type="project" value="InterPro"/>
</dbReference>
<keyword evidence="7 8" id="KW-0411">Iron-sulfur</keyword>
<sequence>MNKHHFRGGIHPPEHKNTPGAAIENLPPGGTVVLPLSQHLGAPARPLVAPGDRVRTGQLIAEAAGRVSANIHASVTGKVIALEARPHPNGQNAPAIVIAAEDPDDPVPFTPHQPDELSDAELLELIQQAGIVGLGGAAFPTHVKLAPPQEQRVDTLIVNACECEPYLTCDHRVLLEESAAVLGGVRIAMRLLRAETAYIGIEDNKPDAIAHWQQLLAGQSRIKLVGLRTKYPQGSEKQLIQALTRRTVPSGKLPLDVGCVVQNVQTLKAIDDAVRLGKPLYERVLTVTGRVNRPANLRVRLGTPLAAVIEHCGGFSSETVQKVIAGGPMMGIAQWTLEVPVVKGTSGVLVLAAEDARTQPTTHCIRCGKCVNACVMGLIPTQISRLVDKEMVEELKDYHPLDCLECGCCAYLCPAKLPLLQQLKLAKAMLRKNKN</sequence>
<dbReference type="OrthoDB" id="9767754at2"/>
<keyword evidence="5 8" id="KW-0249">Electron transport</keyword>